<name>A0AAV3NGV7_LITER</name>
<dbReference type="AlphaFoldDB" id="A0AAV3NGV7"/>
<dbReference type="EMBL" id="BAABME010000009">
    <property type="protein sequence ID" value="GAA0138394.1"/>
    <property type="molecule type" value="Genomic_DNA"/>
</dbReference>
<keyword evidence="2" id="KW-1185">Reference proteome</keyword>
<protein>
    <submittedName>
        <fullName evidence="1">Uncharacterized protein</fullName>
    </submittedName>
</protein>
<accession>A0AAV3NGV7</accession>
<reference evidence="1 2" key="1">
    <citation type="submission" date="2024-01" db="EMBL/GenBank/DDBJ databases">
        <title>The complete chloroplast genome sequence of Lithospermum erythrorhizon: insights into the phylogenetic relationship among Boraginaceae species and the maternal lineages of purple gromwells.</title>
        <authorList>
            <person name="Okada T."/>
            <person name="Watanabe K."/>
        </authorList>
    </citation>
    <scope>NUCLEOTIDE SEQUENCE [LARGE SCALE GENOMIC DNA]</scope>
</reference>
<organism evidence="1 2">
    <name type="scientific">Lithospermum erythrorhizon</name>
    <name type="common">Purple gromwell</name>
    <name type="synonym">Lithospermum officinale var. erythrorhizon</name>
    <dbReference type="NCBI Taxonomy" id="34254"/>
    <lineage>
        <taxon>Eukaryota</taxon>
        <taxon>Viridiplantae</taxon>
        <taxon>Streptophyta</taxon>
        <taxon>Embryophyta</taxon>
        <taxon>Tracheophyta</taxon>
        <taxon>Spermatophyta</taxon>
        <taxon>Magnoliopsida</taxon>
        <taxon>eudicotyledons</taxon>
        <taxon>Gunneridae</taxon>
        <taxon>Pentapetalae</taxon>
        <taxon>asterids</taxon>
        <taxon>lamiids</taxon>
        <taxon>Boraginales</taxon>
        <taxon>Boraginaceae</taxon>
        <taxon>Boraginoideae</taxon>
        <taxon>Lithospermeae</taxon>
        <taxon>Lithospermum</taxon>
    </lineage>
</organism>
<gene>
    <name evidence="1" type="ORF">LIER_00149</name>
</gene>
<dbReference type="Proteomes" id="UP001454036">
    <property type="component" value="Unassembled WGS sequence"/>
</dbReference>
<comment type="caution">
    <text evidence="1">The sequence shown here is derived from an EMBL/GenBank/DDBJ whole genome shotgun (WGS) entry which is preliminary data.</text>
</comment>
<evidence type="ECO:0000313" key="1">
    <source>
        <dbReference type="EMBL" id="GAA0138394.1"/>
    </source>
</evidence>
<evidence type="ECO:0000313" key="2">
    <source>
        <dbReference type="Proteomes" id="UP001454036"/>
    </source>
</evidence>
<sequence>MEFDWDFGRKWWFWVEGGRRRRFREETTAKDAILTAEMVVVDTYLKEKKTDWGLVLDCFVNTIVPPPFTWKSSNPTNTKATAAVDFPHWSTTLPKEINPTKVNGLHSSYPFRYSFTSLLPNQQSRNNKLTCGVLLSLLWPCFGFLRTVVGNNFCESSSSSAVTSVLVLQ</sequence>
<proteinExistence type="predicted"/>